<dbReference type="Gene3D" id="3.40.50.1820">
    <property type="entry name" value="alpha/beta hydrolase"/>
    <property type="match status" value="1"/>
</dbReference>
<feature type="chain" id="PRO_5025711980" description="Carboxylic ester hydrolase" evidence="8">
    <location>
        <begin position="19"/>
        <end position="543"/>
    </location>
</feature>
<dbReference type="Pfam" id="PF07519">
    <property type="entry name" value="Tannase"/>
    <property type="match status" value="1"/>
</dbReference>
<keyword evidence="3" id="KW-0479">Metal-binding</keyword>
<dbReference type="OrthoDB" id="3039123at2759"/>
<keyword evidence="2" id="KW-0719">Serine esterase</keyword>
<dbReference type="SUPFAM" id="SSF53474">
    <property type="entry name" value="alpha/beta-Hydrolases"/>
    <property type="match status" value="1"/>
</dbReference>
<name>A0A6A6JR27_WESOR</name>
<protein>
    <recommendedName>
        <fullName evidence="8">Carboxylic ester hydrolase</fullName>
        <ecNumber evidence="8">3.1.1.-</ecNumber>
    </recommendedName>
</protein>
<proteinExistence type="inferred from homology"/>
<keyword evidence="5 8" id="KW-0378">Hydrolase</keyword>
<dbReference type="GO" id="GO:0046872">
    <property type="term" value="F:metal ion binding"/>
    <property type="evidence" value="ECO:0007669"/>
    <property type="project" value="UniProtKB-KW"/>
</dbReference>
<evidence type="ECO:0000256" key="7">
    <source>
        <dbReference type="ARBA" id="ARBA00023157"/>
    </source>
</evidence>
<reference evidence="9" key="1">
    <citation type="journal article" date="2020" name="Stud. Mycol.">
        <title>101 Dothideomycetes genomes: a test case for predicting lifestyles and emergence of pathogens.</title>
        <authorList>
            <person name="Haridas S."/>
            <person name="Albert R."/>
            <person name="Binder M."/>
            <person name="Bloem J."/>
            <person name="Labutti K."/>
            <person name="Salamov A."/>
            <person name="Andreopoulos B."/>
            <person name="Baker S."/>
            <person name="Barry K."/>
            <person name="Bills G."/>
            <person name="Bluhm B."/>
            <person name="Cannon C."/>
            <person name="Castanera R."/>
            <person name="Culley D."/>
            <person name="Daum C."/>
            <person name="Ezra D."/>
            <person name="Gonzalez J."/>
            <person name="Henrissat B."/>
            <person name="Kuo A."/>
            <person name="Liang C."/>
            <person name="Lipzen A."/>
            <person name="Lutzoni F."/>
            <person name="Magnuson J."/>
            <person name="Mondo S."/>
            <person name="Nolan M."/>
            <person name="Ohm R."/>
            <person name="Pangilinan J."/>
            <person name="Park H.-J."/>
            <person name="Ramirez L."/>
            <person name="Alfaro M."/>
            <person name="Sun H."/>
            <person name="Tritt A."/>
            <person name="Yoshinaga Y."/>
            <person name="Zwiers L.-H."/>
            <person name="Turgeon B."/>
            <person name="Goodwin S."/>
            <person name="Spatafora J."/>
            <person name="Crous P."/>
            <person name="Grigoriev I."/>
        </authorList>
    </citation>
    <scope>NUCLEOTIDE SEQUENCE</scope>
    <source>
        <strain evidence="9">CBS 379.55</strain>
    </source>
</reference>
<evidence type="ECO:0000256" key="1">
    <source>
        <dbReference type="ARBA" id="ARBA00006249"/>
    </source>
</evidence>
<sequence length="543" mass="59449">MAFLLLLFLLLRLRAAAAVDDVPPSRCAAATFQPPTVPGAEVLSIEAEERRDVATAPFFMFPGVSGFDICDVKVYLTHPGTEDKVLVQTWLPLDQESWNGRYQATGGGAWATGFFDPFLGPAAKTGYAASATDGGHEGLDASWALKPDRSIDWNLLQNFASRSLADQVYVGKSITEQFYGRAPHHSYWNGCSQGGRQGYEIAQKYPGLLDGIHAAAPAMDFVNMQMGLFWPQVAMKEAGTWLSQCEYSYFMSRAIEECDILDGVRDGILEDPELCTFEPGKLVGDKIECNGEVVEITPAMADVVQKYWQGPTSPFGSRLWHGFPIGTTSDMAANITIDAQGLRSSNPHFVASSTIRHLLIKDPSFNISKLSYTDYLGNYNLQAFKEAGGKLLTWHGTNDNVIPYQNTVQYRKRVEANMGGPKAVNEFYRLFIAPGVEHCGLGAGPVPNDPLQALVDWVEKGEPPERLEAETENAKGERITRELCPYPKKSKYMGIGDGFRASSWACEGGEEEEEEKVEGKADFLGGLKDRLVQVGVGLGLSIG</sequence>
<evidence type="ECO:0000256" key="5">
    <source>
        <dbReference type="ARBA" id="ARBA00022801"/>
    </source>
</evidence>
<dbReference type="PANTHER" id="PTHR33938">
    <property type="entry name" value="FERULOYL ESTERASE B-RELATED"/>
    <property type="match status" value="1"/>
</dbReference>
<dbReference type="PANTHER" id="PTHR33938:SF8">
    <property type="entry name" value="CARBOXYLIC ESTER HYDROLASE"/>
    <property type="match status" value="1"/>
</dbReference>
<keyword evidence="10" id="KW-1185">Reference proteome</keyword>
<dbReference type="EC" id="3.1.1.-" evidence="8"/>
<dbReference type="GeneID" id="54548485"/>
<comment type="similarity">
    <text evidence="1 8">Belongs to the tannase family.</text>
</comment>
<organism evidence="9 10">
    <name type="scientific">Westerdykella ornata</name>
    <dbReference type="NCBI Taxonomy" id="318751"/>
    <lineage>
        <taxon>Eukaryota</taxon>
        <taxon>Fungi</taxon>
        <taxon>Dikarya</taxon>
        <taxon>Ascomycota</taxon>
        <taxon>Pezizomycotina</taxon>
        <taxon>Dothideomycetes</taxon>
        <taxon>Pleosporomycetidae</taxon>
        <taxon>Pleosporales</taxon>
        <taxon>Sporormiaceae</taxon>
        <taxon>Westerdykella</taxon>
    </lineage>
</organism>
<dbReference type="Proteomes" id="UP000800097">
    <property type="component" value="Unassembled WGS sequence"/>
</dbReference>
<evidence type="ECO:0000256" key="4">
    <source>
        <dbReference type="ARBA" id="ARBA00022729"/>
    </source>
</evidence>
<dbReference type="GO" id="GO:0030600">
    <property type="term" value="F:feruloyl esterase activity"/>
    <property type="evidence" value="ECO:0007669"/>
    <property type="project" value="UniProtKB-ARBA"/>
</dbReference>
<evidence type="ECO:0000313" key="9">
    <source>
        <dbReference type="EMBL" id="KAF2279100.1"/>
    </source>
</evidence>
<dbReference type="RefSeq" id="XP_033656639.1">
    <property type="nucleotide sequence ID" value="XM_033795310.1"/>
</dbReference>
<evidence type="ECO:0000256" key="3">
    <source>
        <dbReference type="ARBA" id="ARBA00022723"/>
    </source>
</evidence>
<evidence type="ECO:0000256" key="2">
    <source>
        <dbReference type="ARBA" id="ARBA00022487"/>
    </source>
</evidence>
<dbReference type="InterPro" id="IPR011118">
    <property type="entry name" value="Tannase/feruloyl_esterase"/>
</dbReference>
<dbReference type="EMBL" id="ML986487">
    <property type="protein sequence ID" value="KAF2279100.1"/>
    <property type="molecule type" value="Genomic_DNA"/>
</dbReference>
<evidence type="ECO:0000313" key="10">
    <source>
        <dbReference type="Proteomes" id="UP000800097"/>
    </source>
</evidence>
<dbReference type="AlphaFoldDB" id="A0A6A6JR27"/>
<feature type="signal peptide" evidence="8">
    <location>
        <begin position="1"/>
        <end position="18"/>
    </location>
</feature>
<accession>A0A6A6JR27</accession>
<gene>
    <name evidence="9" type="ORF">EI97DRAFT_371708</name>
</gene>
<keyword evidence="6" id="KW-0106">Calcium</keyword>
<evidence type="ECO:0000256" key="8">
    <source>
        <dbReference type="RuleBase" id="RU361238"/>
    </source>
</evidence>
<keyword evidence="4 8" id="KW-0732">Signal</keyword>
<dbReference type="InterPro" id="IPR029058">
    <property type="entry name" value="AB_hydrolase_fold"/>
</dbReference>
<keyword evidence="7" id="KW-1015">Disulfide bond</keyword>
<evidence type="ECO:0000256" key="6">
    <source>
        <dbReference type="ARBA" id="ARBA00022837"/>
    </source>
</evidence>